<dbReference type="AlphaFoldDB" id="A0A2A4FC77"/>
<name>A0A2A4FC77_9BURK</name>
<protein>
    <submittedName>
        <fullName evidence="1">Uncharacterized protein</fullName>
    </submittedName>
</protein>
<reference evidence="1 2" key="1">
    <citation type="submission" date="2017-01" db="EMBL/GenBank/DDBJ databases">
        <title>Whole-Genome Shotgun Sequencing of Two beta-Proteobacterial Species in Search of the Bulgecin Biosynthetic Cluster.</title>
        <authorList>
            <person name="Horsman M.E."/>
            <person name="Marous D.R."/>
            <person name="Li R."/>
            <person name="Oliver R.A."/>
            <person name="Byun B."/>
            <person name="Emrich S.J."/>
            <person name="Boggess B."/>
            <person name="Townsend C.A."/>
            <person name="Mobashery S."/>
        </authorList>
    </citation>
    <scope>NUCLEOTIDE SEQUENCE [LARGE SCALE GENOMIC DNA]</scope>
    <source>
        <strain evidence="1 2">ATCC 31433</strain>
    </source>
</reference>
<evidence type="ECO:0000313" key="1">
    <source>
        <dbReference type="EMBL" id="PCE30981.1"/>
    </source>
</evidence>
<gene>
    <name evidence="1" type="ORF">BZL54_17285</name>
</gene>
<organism evidence="1 2">
    <name type="scientific">Burkholderia ubonensis subsp. mesacidophila</name>
    <dbReference type="NCBI Taxonomy" id="265293"/>
    <lineage>
        <taxon>Bacteria</taxon>
        <taxon>Pseudomonadati</taxon>
        <taxon>Pseudomonadota</taxon>
        <taxon>Betaproteobacteria</taxon>
        <taxon>Burkholderiales</taxon>
        <taxon>Burkholderiaceae</taxon>
        <taxon>Burkholderia</taxon>
        <taxon>Burkholderia cepacia complex</taxon>
    </lineage>
</organism>
<dbReference type="EMBL" id="MTZU01000052">
    <property type="protein sequence ID" value="PCE30981.1"/>
    <property type="molecule type" value="Genomic_DNA"/>
</dbReference>
<sequence>MSKNVVGLQRFFRWLALQIIEFVDKEKYSLAEAIISVVCLKLLNKEIDNSGEKHDRLIVRKLIRIEVSFHACFALAVHQAFYKVSKLA</sequence>
<evidence type="ECO:0000313" key="2">
    <source>
        <dbReference type="Proteomes" id="UP000217994"/>
    </source>
</evidence>
<accession>A0A2A4FC77</accession>
<proteinExistence type="predicted"/>
<comment type="caution">
    <text evidence="1">The sequence shown here is derived from an EMBL/GenBank/DDBJ whole genome shotgun (WGS) entry which is preliminary data.</text>
</comment>
<dbReference type="Proteomes" id="UP000217994">
    <property type="component" value="Unassembled WGS sequence"/>
</dbReference>